<organism evidence="1 2">
    <name type="scientific">Pseudarcicella hirudinis</name>
    <dbReference type="NCBI Taxonomy" id="1079859"/>
    <lineage>
        <taxon>Bacteria</taxon>
        <taxon>Pseudomonadati</taxon>
        <taxon>Bacteroidota</taxon>
        <taxon>Cytophagia</taxon>
        <taxon>Cytophagales</taxon>
        <taxon>Flectobacillaceae</taxon>
        <taxon>Pseudarcicella</taxon>
    </lineage>
</organism>
<proteinExistence type="predicted"/>
<protein>
    <submittedName>
        <fullName evidence="1">Uncharacterized protein</fullName>
    </submittedName>
</protein>
<dbReference type="STRING" id="1079859.SAMN04515674_10780"/>
<dbReference type="AlphaFoldDB" id="A0A1I5UCC6"/>
<keyword evidence="2" id="KW-1185">Reference proteome</keyword>
<gene>
    <name evidence="1" type="ORF">SAMN04515674_10780</name>
</gene>
<evidence type="ECO:0000313" key="1">
    <source>
        <dbReference type="EMBL" id="SFP92266.1"/>
    </source>
</evidence>
<evidence type="ECO:0000313" key="2">
    <source>
        <dbReference type="Proteomes" id="UP000199306"/>
    </source>
</evidence>
<dbReference type="EMBL" id="FOXH01000007">
    <property type="protein sequence ID" value="SFP92266.1"/>
    <property type="molecule type" value="Genomic_DNA"/>
</dbReference>
<reference evidence="1 2" key="1">
    <citation type="submission" date="2016-10" db="EMBL/GenBank/DDBJ databases">
        <authorList>
            <person name="de Groot N.N."/>
        </authorList>
    </citation>
    <scope>NUCLEOTIDE SEQUENCE [LARGE SCALE GENOMIC DNA]</scope>
    <source>
        <strain evidence="2">E92,LMG 26720,CCM 7988</strain>
    </source>
</reference>
<dbReference type="Proteomes" id="UP000199306">
    <property type="component" value="Unassembled WGS sequence"/>
</dbReference>
<name>A0A1I5UCC6_9BACT</name>
<sequence>MGHTVPKNCAKLGQYDRMQKKKCFFILIKELSMANESG</sequence>
<accession>A0A1I5UCC6</accession>